<dbReference type="InterPro" id="IPR029058">
    <property type="entry name" value="AB_hydrolase_fold"/>
</dbReference>
<dbReference type="FunFam" id="3.40.50.1820:FF:000049">
    <property type="entry name" value="probable glutamyl endopeptidase, chloroplastic"/>
    <property type="match status" value="1"/>
</dbReference>
<dbReference type="GO" id="GO:0009570">
    <property type="term" value="C:chloroplast stroma"/>
    <property type="evidence" value="ECO:0007669"/>
    <property type="project" value="UniProtKB-SubCell"/>
</dbReference>
<dbReference type="GO" id="GO:0004252">
    <property type="term" value="F:serine-type endopeptidase activity"/>
    <property type="evidence" value="ECO:0007669"/>
    <property type="project" value="TreeGrafter"/>
</dbReference>
<organism evidence="13 14">
    <name type="scientific">Apatococcus lobatus</name>
    <dbReference type="NCBI Taxonomy" id="904363"/>
    <lineage>
        <taxon>Eukaryota</taxon>
        <taxon>Viridiplantae</taxon>
        <taxon>Chlorophyta</taxon>
        <taxon>core chlorophytes</taxon>
        <taxon>Trebouxiophyceae</taxon>
        <taxon>Chlorellales</taxon>
        <taxon>Chlorellaceae</taxon>
        <taxon>Apatococcus</taxon>
    </lineage>
</organism>
<dbReference type="SUPFAM" id="SSF82171">
    <property type="entry name" value="DPP6 N-terminal domain-like"/>
    <property type="match status" value="1"/>
</dbReference>
<keyword evidence="5" id="KW-0378">Hydrolase</keyword>
<feature type="compositionally biased region" description="Low complexity" evidence="11">
    <location>
        <begin position="866"/>
        <end position="897"/>
    </location>
</feature>
<keyword evidence="6" id="KW-0720">Serine protease</keyword>
<keyword evidence="2" id="KW-0150">Chloroplast</keyword>
<comment type="caution">
    <text evidence="13">The sequence shown here is derived from an EMBL/GenBank/DDBJ whole genome shotgun (WGS) entry which is preliminary data.</text>
</comment>
<evidence type="ECO:0000256" key="3">
    <source>
        <dbReference type="ARBA" id="ARBA00022640"/>
    </source>
</evidence>
<comment type="function">
    <text evidence="8">Serine-type protease active in vitro against the LHCII N-terminal. Cleaves its substrate on the carboxy-side of Glu residues.</text>
</comment>
<keyword evidence="4" id="KW-0645">Protease</keyword>
<evidence type="ECO:0000256" key="11">
    <source>
        <dbReference type="SAM" id="MobiDB-lite"/>
    </source>
</evidence>
<feature type="domain" description="Peptidase S9 prolyl oligopeptidase catalytic" evidence="12">
    <location>
        <begin position="708"/>
        <end position="860"/>
    </location>
</feature>
<evidence type="ECO:0000256" key="7">
    <source>
        <dbReference type="ARBA" id="ARBA00022946"/>
    </source>
</evidence>
<evidence type="ECO:0000313" key="13">
    <source>
        <dbReference type="EMBL" id="KAK9816189.1"/>
    </source>
</evidence>
<evidence type="ECO:0000256" key="10">
    <source>
        <dbReference type="ARBA" id="ARBA00073000"/>
    </source>
</evidence>
<evidence type="ECO:0000256" key="2">
    <source>
        <dbReference type="ARBA" id="ARBA00022528"/>
    </source>
</evidence>
<proteinExistence type="inferred from homology"/>
<evidence type="ECO:0000256" key="1">
    <source>
        <dbReference type="ARBA" id="ARBA00004470"/>
    </source>
</evidence>
<feature type="compositionally biased region" description="Polar residues" evidence="11">
    <location>
        <begin position="26"/>
        <end position="39"/>
    </location>
</feature>
<evidence type="ECO:0000259" key="12">
    <source>
        <dbReference type="Pfam" id="PF00326"/>
    </source>
</evidence>
<dbReference type="Proteomes" id="UP001438707">
    <property type="component" value="Unassembled WGS sequence"/>
</dbReference>
<evidence type="ECO:0000256" key="9">
    <source>
        <dbReference type="ARBA" id="ARBA00060950"/>
    </source>
</evidence>
<dbReference type="InterPro" id="IPR001375">
    <property type="entry name" value="Peptidase_S9_cat"/>
</dbReference>
<evidence type="ECO:0000256" key="6">
    <source>
        <dbReference type="ARBA" id="ARBA00022825"/>
    </source>
</evidence>
<feature type="region of interest" description="Disordered" evidence="11">
    <location>
        <begin position="861"/>
        <end position="903"/>
    </location>
</feature>
<keyword evidence="14" id="KW-1185">Reference proteome</keyword>
<dbReference type="GO" id="GO:0006508">
    <property type="term" value="P:proteolysis"/>
    <property type="evidence" value="ECO:0007669"/>
    <property type="project" value="UniProtKB-KW"/>
</dbReference>
<comment type="subcellular location">
    <subcellularLocation>
        <location evidence="1">Plastid</location>
        <location evidence="1">Chloroplast stroma</location>
    </subcellularLocation>
</comment>
<reference evidence="13 14" key="1">
    <citation type="journal article" date="2024" name="Nat. Commun.">
        <title>Phylogenomics reveals the evolutionary origins of lichenization in chlorophyte algae.</title>
        <authorList>
            <person name="Puginier C."/>
            <person name="Libourel C."/>
            <person name="Otte J."/>
            <person name="Skaloud P."/>
            <person name="Haon M."/>
            <person name="Grisel S."/>
            <person name="Petersen M."/>
            <person name="Berrin J.G."/>
            <person name="Delaux P.M."/>
            <person name="Dal Grande F."/>
            <person name="Keller J."/>
        </authorList>
    </citation>
    <scope>NUCLEOTIDE SEQUENCE [LARGE SCALE GENOMIC DNA]</scope>
    <source>
        <strain evidence="13 14">SAG 2145</strain>
    </source>
</reference>
<dbReference type="PANTHER" id="PTHR42776">
    <property type="entry name" value="SERINE PEPTIDASE S9 FAMILY MEMBER"/>
    <property type="match status" value="1"/>
</dbReference>
<dbReference type="Pfam" id="PF00326">
    <property type="entry name" value="Peptidase_S9"/>
    <property type="match status" value="1"/>
</dbReference>
<comment type="similarity">
    <text evidence="9">Belongs to the peptidase S9D family.</text>
</comment>
<keyword evidence="7" id="KW-0809">Transit peptide</keyword>
<protein>
    <recommendedName>
        <fullName evidence="10">Probable glutamyl endopeptidase, chloroplastic</fullName>
    </recommendedName>
</protein>
<evidence type="ECO:0000256" key="4">
    <source>
        <dbReference type="ARBA" id="ARBA00022670"/>
    </source>
</evidence>
<feature type="region of interest" description="Disordered" evidence="11">
    <location>
        <begin position="230"/>
        <end position="250"/>
    </location>
</feature>
<accession>A0AAW1Q2I1</accession>
<dbReference type="PANTHER" id="PTHR42776:SF28">
    <property type="entry name" value="GLUTAMYL ENDOPEPTIDASE, CHLOROPLASTIC-RELATED"/>
    <property type="match status" value="1"/>
</dbReference>
<evidence type="ECO:0000256" key="5">
    <source>
        <dbReference type="ARBA" id="ARBA00022801"/>
    </source>
</evidence>
<name>A0AAW1Q2I1_9CHLO</name>
<dbReference type="AlphaFoldDB" id="A0AAW1Q2I1"/>
<feature type="region of interest" description="Disordered" evidence="11">
    <location>
        <begin position="23"/>
        <end position="45"/>
    </location>
</feature>
<sequence length="903" mass="99404">MLHRPSAGRRVLCSDATAAPLVEASHSGTSHRSNGTSYQGKGRLGPGYQLPPPEIAEIVDAPSQPSLSFSPDRTKVLQMYRPPPNPPISELARPELKLAGLRLDASMWSRSRMGYYTGLALVDMTDDLLVPAPSEKETRITGYPEGSWLNYVVWSDDSRHLAFTIRSPDPGAREPLEMWVADVQTGQARPLLQGADASLQSNRLNSIFEDFTWIDKDLIAATFIPEDRGEPPAKPLVPIGPRVEDNSEGKTAAGRTYTDLLKNEYDADLLEYYSTSQLGLIQVETGEVERIGPPRMYSAVSPSPDAQWMLVSWMERPFSFNVPCGRFPLRVQLWTRTGAFVREVAYLPLAEDIPIAFNSCRKGPRSLGWRDDRPAELTWIECQDGGDPGVDVSPRDIIFTLPAAAAAEGAAPSQFATTDLRAGGVAWGTDDLALVYQSWWKTRQSIISTIRPGRPEEGLKVLFDRNFEDAYGDPGSPATRRTSMGTYVLAVLEGSRKLLMQGLGASTEGNKPFLDILDVDSGETERLWQSSPPHFEYTGSLLCDLHDKPIRLDTLSLLKSRETPLDPPQFYIQSWDAPGQPPKERQLSQFPHPYPSVRDHQKEILRYKRADGIDLTATLYLPPKYNQERDGPLPCILWAYPREFKSKDAAGQLRKSPYQFTGIGPTSPLLWLAKGWAVLEGPAMPIVAEGDEEPNDTYLQQLGDSARAAVEEVKRRGVADPNRIAVGGHSYGAFMAANLLAHAPDLFACGIARSGAYNRTLTPFGFQAEERTLWEATETYINMSPYLQAHKIQKPLLLIHGEDDNNAGTHTMQSERFYAALKGHGAPCRMVLLPHESHGYTARESVMHMLAEQDAWMEKYCPAPSPASAPSDDGSSPHSNGSPSNGSGPAATAAAAGEVRSRL</sequence>
<keyword evidence="3" id="KW-0934">Plastid</keyword>
<evidence type="ECO:0000313" key="14">
    <source>
        <dbReference type="Proteomes" id="UP001438707"/>
    </source>
</evidence>
<dbReference type="EMBL" id="JALJOS010000088">
    <property type="protein sequence ID" value="KAK9816189.1"/>
    <property type="molecule type" value="Genomic_DNA"/>
</dbReference>
<evidence type="ECO:0000256" key="8">
    <source>
        <dbReference type="ARBA" id="ARBA00054431"/>
    </source>
</evidence>
<gene>
    <name evidence="13" type="ORF">WJX74_001254</name>
</gene>
<dbReference type="SUPFAM" id="SSF53474">
    <property type="entry name" value="alpha/beta-Hydrolases"/>
    <property type="match status" value="1"/>
</dbReference>
<dbReference type="Gene3D" id="3.40.50.1820">
    <property type="entry name" value="alpha/beta hydrolase"/>
    <property type="match status" value="1"/>
</dbReference>